<protein>
    <submittedName>
        <fullName evidence="2">Xylose isomerase domain-containing protein</fullName>
    </submittedName>
</protein>
<keyword evidence="2" id="KW-0413">Isomerase</keyword>
<dbReference type="AlphaFoldDB" id="A0A068NVS7"/>
<evidence type="ECO:0000313" key="2">
    <source>
        <dbReference type="EMBL" id="AIE85704.1"/>
    </source>
</evidence>
<organism evidence="2 3">
    <name type="scientific">Fimbriimonas ginsengisoli Gsoil 348</name>
    <dbReference type="NCBI Taxonomy" id="661478"/>
    <lineage>
        <taxon>Bacteria</taxon>
        <taxon>Bacillati</taxon>
        <taxon>Armatimonadota</taxon>
        <taxon>Fimbriimonadia</taxon>
        <taxon>Fimbriimonadales</taxon>
        <taxon>Fimbriimonadaceae</taxon>
        <taxon>Fimbriimonas</taxon>
    </lineage>
</organism>
<proteinExistence type="predicted"/>
<dbReference type="InterPro" id="IPR050312">
    <property type="entry name" value="IolE/XylAMocC-like"/>
</dbReference>
<dbReference type="InterPro" id="IPR013022">
    <property type="entry name" value="Xyl_isomerase-like_TIM-brl"/>
</dbReference>
<dbReference type="eggNOG" id="COG1082">
    <property type="taxonomic scope" value="Bacteria"/>
</dbReference>
<dbReference type="Pfam" id="PF01261">
    <property type="entry name" value="AP_endonuc_2"/>
    <property type="match status" value="1"/>
</dbReference>
<dbReference type="EMBL" id="CP007139">
    <property type="protein sequence ID" value="AIE85704.1"/>
    <property type="molecule type" value="Genomic_DNA"/>
</dbReference>
<dbReference type="PANTHER" id="PTHR12110">
    <property type="entry name" value="HYDROXYPYRUVATE ISOMERASE"/>
    <property type="match status" value="1"/>
</dbReference>
<dbReference type="PANTHER" id="PTHR12110:SF21">
    <property type="entry name" value="XYLOSE ISOMERASE-LIKE TIM BARREL DOMAIN-CONTAINING PROTEIN"/>
    <property type="match status" value="1"/>
</dbReference>
<dbReference type="STRING" id="661478.OP10G_2336"/>
<dbReference type="SUPFAM" id="SSF51658">
    <property type="entry name" value="Xylose isomerase-like"/>
    <property type="match status" value="1"/>
</dbReference>
<gene>
    <name evidence="2" type="ORF">OP10G_2336</name>
</gene>
<name>A0A068NVS7_FIMGI</name>
<evidence type="ECO:0000313" key="3">
    <source>
        <dbReference type="Proteomes" id="UP000027982"/>
    </source>
</evidence>
<reference evidence="2 3" key="1">
    <citation type="journal article" date="2014" name="PLoS ONE">
        <title>The first complete genome sequence of the class fimbriimonadia in the phylum armatimonadetes.</title>
        <authorList>
            <person name="Hu Z.Y."/>
            <person name="Wang Y.Z."/>
            <person name="Im W.T."/>
            <person name="Wang S.Y."/>
            <person name="Zhao G.P."/>
            <person name="Zheng H.J."/>
            <person name="Quan Z.X."/>
        </authorList>
    </citation>
    <scope>NUCLEOTIDE SEQUENCE [LARGE SCALE GENOMIC DNA]</scope>
    <source>
        <strain evidence="2">Gsoil 348</strain>
    </source>
</reference>
<sequence>MPNPAEFAAAAREADLLIAEVGIWNNPLSPDPQRRKEAVEKCKERLVLADLVGARCCVNIAGSLGERWDGPDPRDVTPEAFHAIVETVRNVIDAVKPTRAKYSIETMPYMVPDGWESSLDLVKAIDRPAFGIHFDPVNIVNSPRRFFDTGGLVREFVDKVGPHITAVHLKDIVLEPRLTVHLQEVRPGLGRFDIAACLRAIHDGLDADMPVLIEHLPSEEEYKEAAAHVRMVAEQAGVPL</sequence>
<feature type="domain" description="Xylose isomerase-like TIM barrel" evidence="1">
    <location>
        <begin position="5"/>
        <end position="230"/>
    </location>
</feature>
<evidence type="ECO:0000259" key="1">
    <source>
        <dbReference type="Pfam" id="PF01261"/>
    </source>
</evidence>
<dbReference type="Gene3D" id="3.20.20.150">
    <property type="entry name" value="Divalent-metal-dependent TIM barrel enzymes"/>
    <property type="match status" value="1"/>
</dbReference>
<accession>A0A068NVS7</accession>
<dbReference type="KEGG" id="fgi:OP10G_2336"/>
<dbReference type="GO" id="GO:0016853">
    <property type="term" value="F:isomerase activity"/>
    <property type="evidence" value="ECO:0007669"/>
    <property type="project" value="UniProtKB-KW"/>
</dbReference>
<dbReference type="HOGENOM" id="CLU_080433_0_0_0"/>
<dbReference type="Proteomes" id="UP000027982">
    <property type="component" value="Chromosome"/>
</dbReference>
<keyword evidence="3" id="KW-1185">Reference proteome</keyword>
<dbReference type="InterPro" id="IPR036237">
    <property type="entry name" value="Xyl_isomerase-like_sf"/>
</dbReference>